<name>A0A9P8BZS2_9HELO</name>
<evidence type="ECO:0000256" key="2">
    <source>
        <dbReference type="ARBA" id="ARBA00022771"/>
    </source>
</evidence>
<feature type="domain" description="MYND-type" evidence="5">
    <location>
        <begin position="138"/>
        <end position="181"/>
    </location>
</feature>
<keyword evidence="3" id="KW-0862">Zinc</keyword>
<dbReference type="Gene3D" id="6.10.140.2220">
    <property type="match status" value="1"/>
</dbReference>
<keyword evidence="1" id="KW-0479">Metal-binding</keyword>
<accession>A0A9P8BZS2</accession>
<dbReference type="PROSITE" id="PS50865">
    <property type="entry name" value="ZF_MYND_2"/>
    <property type="match status" value="1"/>
</dbReference>
<dbReference type="PROSITE" id="PS01360">
    <property type="entry name" value="ZF_MYND_1"/>
    <property type="match status" value="1"/>
</dbReference>
<dbReference type="Pfam" id="PF01753">
    <property type="entry name" value="zf-MYND"/>
    <property type="match status" value="1"/>
</dbReference>
<evidence type="ECO:0000256" key="1">
    <source>
        <dbReference type="ARBA" id="ARBA00022723"/>
    </source>
</evidence>
<reference evidence="6" key="1">
    <citation type="journal article" date="2021" name="IMA Fungus">
        <title>Genomic characterization of three marine fungi, including Emericellopsis atlantica sp. nov. with signatures of a generalist lifestyle and marine biomass degradation.</title>
        <authorList>
            <person name="Hagestad O.C."/>
            <person name="Hou L."/>
            <person name="Andersen J.H."/>
            <person name="Hansen E.H."/>
            <person name="Altermark B."/>
            <person name="Li C."/>
            <person name="Kuhnert E."/>
            <person name="Cox R.J."/>
            <person name="Crous P.W."/>
            <person name="Spatafora J.W."/>
            <person name="Lail K."/>
            <person name="Amirebrahimi M."/>
            <person name="Lipzen A."/>
            <person name="Pangilinan J."/>
            <person name="Andreopoulos W."/>
            <person name="Hayes R.D."/>
            <person name="Ng V."/>
            <person name="Grigoriev I.V."/>
            <person name="Jackson S.A."/>
            <person name="Sutton T.D.S."/>
            <person name="Dobson A.D.W."/>
            <person name="Rama T."/>
        </authorList>
    </citation>
    <scope>NUCLEOTIDE SEQUENCE</scope>
    <source>
        <strain evidence="6">TRa018bII</strain>
    </source>
</reference>
<dbReference type="InterPro" id="IPR052839">
    <property type="entry name" value="Mito_gene_expr_regulator"/>
</dbReference>
<dbReference type="InterPro" id="IPR002893">
    <property type="entry name" value="Znf_MYND"/>
</dbReference>
<comment type="caution">
    <text evidence="6">The sequence shown here is derived from an EMBL/GenBank/DDBJ whole genome shotgun (WGS) entry which is preliminary data.</text>
</comment>
<dbReference type="AlphaFoldDB" id="A0A9P8BZS2"/>
<gene>
    <name evidence="6" type="ORF">BJ875DRAFT_477109</name>
</gene>
<proteinExistence type="predicted"/>
<dbReference type="SUPFAM" id="SSF144232">
    <property type="entry name" value="HIT/MYND zinc finger-like"/>
    <property type="match status" value="1"/>
</dbReference>
<dbReference type="PANTHER" id="PTHR46920">
    <property type="match status" value="1"/>
</dbReference>
<keyword evidence="7" id="KW-1185">Reference proteome</keyword>
<dbReference type="GO" id="GO:0008270">
    <property type="term" value="F:zinc ion binding"/>
    <property type="evidence" value="ECO:0007669"/>
    <property type="project" value="UniProtKB-KW"/>
</dbReference>
<dbReference type="PANTHER" id="PTHR46920:SF1">
    <property type="entry name" value="PROTEIN MSS51 HOMOLOG, MITOCHONDRIAL-RELATED"/>
    <property type="match status" value="1"/>
</dbReference>
<dbReference type="OrthoDB" id="432970at2759"/>
<evidence type="ECO:0000313" key="6">
    <source>
        <dbReference type="EMBL" id="KAG9228584.1"/>
    </source>
</evidence>
<organism evidence="6 7">
    <name type="scientific">Amylocarpus encephaloides</name>
    <dbReference type="NCBI Taxonomy" id="45428"/>
    <lineage>
        <taxon>Eukaryota</taxon>
        <taxon>Fungi</taxon>
        <taxon>Dikarya</taxon>
        <taxon>Ascomycota</taxon>
        <taxon>Pezizomycotina</taxon>
        <taxon>Leotiomycetes</taxon>
        <taxon>Helotiales</taxon>
        <taxon>Helotiales incertae sedis</taxon>
        <taxon>Amylocarpus</taxon>
    </lineage>
</organism>
<keyword evidence="2 4" id="KW-0863">Zinc-finger</keyword>
<evidence type="ECO:0000313" key="7">
    <source>
        <dbReference type="Proteomes" id="UP000824998"/>
    </source>
</evidence>
<sequence>MSTLLPFTFTTPNLPTGPASKEQPLTNPIEMLLCHYPLGRYRQNPNFMLVHARPNPFDEYQGSLYAILTAGSDAPLAPSTDPLKKKFWMKTYSENKGMLEQLEAQGILRRTGEEEEQGYVKLIAVETIIQHGQWAEFCSGCETYEDLGGETRLLRCSVCKDTYYCKKECQTTHWPLHKAVCKQFRKEAAAAARRT</sequence>
<evidence type="ECO:0000256" key="3">
    <source>
        <dbReference type="ARBA" id="ARBA00022833"/>
    </source>
</evidence>
<protein>
    <recommendedName>
        <fullName evidence="5">MYND-type domain-containing protein</fullName>
    </recommendedName>
</protein>
<dbReference type="EMBL" id="MU251902">
    <property type="protein sequence ID" value="KAG9228584.1"/>
    <property type="molecule type" value="Genomic_DNA"/>
</dbReference>
<evidence type="ECO:0000259" key="5">
    <source>
        <dbReference type="PROSITE" id="PS50865"/>
    </source>
</evidence>
<dbReference type="Proteomes" id="UP000824998">
    <property type="component" value="Unassembled WGS sequence"/>
</dbReference>
<evidence type="ECO:0000256" key="4">
    <source>
        <dbReference type="PROSITE-ProRule" id="PRU00134"/>
    </source>
</evidence>